<keyword evidence="3" id="KW-1185">Reference proteome</keyword>
<proteinExistence type="predicted"/>
<evidence type="ECO:0000313" key="2">
    <source>
        <dbReference type="EMBL" id="MDN4073282.1"/>
    </source>
</evidence>
<dbReference type="RefSeq" id="WP_290399420.1">
    <property type="nucleotide sequence ID" value="NZ_JAUHLN010000002.1"/>
</dbReference>
<evidence type="ECO:0000259" key="1">
    <source>
        <dbReference type="Pfam" id="PF03167"/>
    </source>
</evidence>
<evidence type="ECO:0000313" key="3">
    <source>
        <dbReference type="Proteomes" id="UP001168694"/>
    </source>
</evidence>
<dbReference type="Pfam" id="PF03167">
    <property type="entry name" value="UDG"/>
    <property type="match status" value="1"/>
</dbReference>
<accession>A0ABT8E5U2</accession>
<dbReference type="SUPFAM" id="SSF52141">
    <property type="entry name" value="Uracil-DNA glycosylase-like"/>
    <property type="match status" value="1"/>
</dbReference>
<reference evidence="2" key="1">
    <citation type="submission" date="2023-06" db="EMBL/GenBank/DDBJ databases">
        <title>Draft Genome Sequences of Representative Paenibacillus Polymyxa, Bacillus cereus, Fictibacillus sp., and Brevibacillus agri Strains Isolated from Amazonian Dark Earth.</title>
        <authorList>
            <person name="Pellegrinetti T.A."/>
            <person name="Cunha I.C.M."/>
            <person name="Chaves M.G."/>
            <person name="Freitas A.S."/>
            <person name="Silva A.V.R."/>
            <person name="Tsai S.M."/>
            <person name="Mendes L.W."/>
        </authorList>
    </citation>
    <scope>NUCLEOTIDE SEQUENCE</scope>
    <source>
        <strain evidence="2">CENA-BCM004</strain>
    </source>
</reference>
<dbReference type="InterPro" id="IPR036895">
    <property type="entry name" value="Uracil-DNA_glycosylase-like_sf"/>
</dbReference>
<dbReference type="Gene3D" id="3.40.470.10">
    <property type="entry name" value="Uracil-DNA glycosylase-like domain"/>
    <property type="match status" value="1"/>
</dbReference>
<gene>
    <name evidence="2" type="ORF">QYF49_09720</name>
</gene>
<name>A0ABT8E5U2_9BACL</name>
<sequence length="211" mass="24302">MDLLTIQHAYQQAKEQFSVADLIFPDVKILLILESPHREEIKHHTPLAGSSGRSVSKVLFDGQQNTPLGLLLKENRDEEPYCRLGILNVCSFPLQAAAIPDRKWREDHAEFVQAAEKVRVGNEKDVYRNETWNAFQETMLQDFKQRLKVLLNQPLVIVPCGRFAQKQFRLADVHSSKWRVVNDVPHPSYNSWAKERYRGQITEVVEAVAEV</sequence>
<dbReference type="EMBL" id="JAUHLN010000002">
    <property type="protein sequence ID" value="MDN4073282.1"/>
    <property type="molecule type" value="Genomic_DNA"/>
</dbReference>
<organism evidence="2 3">
    <name type="scientific">Fictibacillus terranigra</name>
    <dbReference type="NCBI Taxonomy" id="3058424"/>
    <lineage>
        <taxon>Bacteria</taxon>
        <taxon>Bacillati</taxon>
        <taxon>Bacillota</taxon>
        <taxon>Bacilli</taxon>
        <taxon>Bacillales</taxon>
        <taxon>Fictibacillaceae</taxon>
        <taxon>Fictibacillus</taxon>
    </lineage>
</organism>
<feature type="domain" description="Uracil-DNA glycosylase-like" evidence="1">
    <location>
        <begin position="25"/>
        <end position="196"/>
    </location>
</feature>
<dbReference type="InterPro" id="IPR005122">
    <property type="entry name" value="Uracil-DNA_glycosylase-like"/>
</dbReference>
<dbReference type="Proteomes" id="UP001168694">
    <property type="component" value="Unassembled WGS sequence"/>
</dbReference>
<protein>
    <recommendedName>
        <fullName evidence="1">Uracil-DNA glycosylase-like domain-containing protein</fullName>
    </recommendedName>
</protein>
<comment type="caution">
    <text evidence="2">The sequence shown here is derived from an EMBL/GenBank/DDBJ whole genome shotgun (WGS) entry which is preliminary data.</text>
</comment>